<comment type="caution">
    <text evidence="5">Lacks conserved residue(s) required for the propagation of feature annotation.</text>
</comment>
<dbReference type="PROSITE" id="PS52015">
    <property type="entry name" value="TONB_CTD"/>
    <property type="match status" value="1"/>
</dbReference>
<dbReference type="GO" id="GO:0015891">
    <property type="term" value="P:siderophore transport"/>
    <property type="evidence" value="ECO:0007669"/>
    <property type="project" value="InterPro"/>
</dbReference>
<proteinExistence type="inferred from homology"/>
<dbReference type="InterPro" id="IPR037682">
    <property type="entry name" value="TonB_C"/>
</dbReference>
<sequence length="533" mass="57186">MGSTMNAADLIGLLLETTLAAGAAIVVVLLVRRSLRQVFGAGVAYAAWLMVPAVLVAVLLPAREAVTGVLPMFAIIPIVDAIVVPTETASFDFVPVLAVAWVSGTIAMGLRLLLQQRAFSQALGPLRRRDDGSHQATTIAGLPAAIGLLRPRIVVPADFDDRYSTDQRALMQLHERTHIRRGDLHLNALVALLRCIHWFNPLVHLAARHFRHDQELACDQRVLSRHPHHRRAYGEAMLHTQLASQPLPIGCHWGFSHPLRERIEMLKQNPKSTKRIATGAVLVTALAIATGAVAWAAQPERAVTVAGTAMTAQGEHVIGLRARLDGHEETTSGRVMPGREVIYPFNLNGQHWQVALTITSRDDETYDIASRILRDGELQAAPSLIVKVGEDSGITIGGNANGRPGKGFELGLVVQHADAIAHREEAGTSSQEKTPPPKYPAAAAKENIGGRVVLLLDVDAQGRVTGVEVEKAEPAGVFDQVSIEAARTWTFNPATENGVAVPGRVRVPVDFAPDAPAAEVPTVNMMPAAPGQS</sequence>
<feature type="transmembrane region" description="Helical" evidence="5">
    <location>
        <begin position="276"/>
        <end position="297"/>
    </location>
</feature>
<keyword evidence="3 5" id="KW-1133">Transmembrane helix</keyword>
<dbReference type="OrthoDB" id="1628901at2"/>
<dbReference type="PRINTS" id="PR01374">
    <property type="entry name" value="TONBPROTEIN"/>
</dbReference>
<feature type="domain" description="TonB C-terminal" evidence="7">
    <location>
        <begin position="424"/>
        <end position="520"/>
    </location>
</feature>
<dbReference type="AlphaFoldDB" id="A0A514BP73"/>
<reference evidence="8 9" key="1">
    <citation type="submission" date="2019-06" db="EMBL/GenBank/DDBJ databases">
        <title>Lysobacter alkalisoli sp. nov. isolated from saline-alkali soil.</title>
        <authorList>
            <person name="Sun J.-Q."/>
            <person name="Xu L."/>
        </authorList>
    </citation>
    <scope>NUCLEOTIDE SEQUENCE [LARGE SCALE GENOMIC DNA]</scope>
    <source>
        <strain evidence="8 9">SJ-36</strain>
    </source>
</reference>
<evidence type="ECO:0000256" key="6">
    <source>
        <dbReference type="SAM" id="MobiDB-lite"/>
    </source>
</evidence>
<dbReference type="GO" id="GO:0030288">
    <property type="term" value="C:outer membrane-bounded periplasmic space"/>
    <property type="evidence" value="ECO:0007669"/>
    <property type="project" value="InterPro"/>
</dbReference>
<dbReference type="Proteomes" id="UP000317199">
    <property type="component" value="Chromosome"/>
</dbReference>
<protein>
    <recommendedName>
        <fullName evidence="5">Protein TonB</fullName>
    </recommendedName>
</protein>
<evidence type="ECO:0000256" key="1">
    <source>
        <dbReference type="ARBA" id="ARBA00004167"/>
    </source>
</evidence>
<evidence type="ECO:0000256" key="4">
    <source>
        <dbReference type="ARBA" id="ARBA00023136"/>
    </source>
</evidence>
<evidence type="ECO:0000313" key="9">
    <source>
        <dbReference type="Proteomes" id="UP000317199"/>
    </source>
</evidence>
<dbReference type="InterPro" id="IPR003538">
    <property type="entry name" value="TonB"/>
</dbReference>
<dbReference type="PANTHER" id="PTHR34978">
    <property type="entry name" value="POSSIBLE SENSOR-TRANSDUCER PROTEIN BLAR"/>
    <property type="match status" value="1"/>
</dbReference>
<dbReference type="Gene3D" id="3.30.1150.10">
    <property type="match status" value="1"/>
</dbReference>
<dbReference type="InterPro" id="IPR006260">
    <property type="entry name" value="TonB/TolA_C"/>
</dbReference>
<comment type="subcellular location">
    <subcellularLocation>
        <location evidence="5">Cell inner membrane</location>
        <topology evidence="5">Single-pass membrane protein</topology>
        <orientation evidence="5">Periplasmic side</orientation>
    </subcellularLocation>
    <subcellularLocation>
        <location evidence="1">Membrane</location>
        <topology evidence="1">Single-pass membrane protein</topology>
    </subcellularLocation>
</comment>
<organism evidence="8 9">
    <name type="scientific">Marilutibacter alkalisoli</name>
    <dbReference type="NCBI Taxonomy" id="2591633"/>
    <lineage>
        <taxon>Bacteria</taxon>
        <taxon>Pseudomonadati</taxon>
        <taxon>Pseudomonadota</taxon>
        <taxon>Gammaproteobacteria</taxon>
        <taxon>Lysobacterales</taxon>
        <taxon>Lysobacteraceae</taxon>
        <taxon>Marilutibacter</taxon>
    </lineage>
</organism>
<evidence type="ECO:0000259" key="7">
    <source>
        <dbReference type="PROSITE" id="PS52015"/>
    </source>
</evidence>
<keyword evidence="2 5" id="KW-0812">Transmembrane</keyword>
<evidence type="ECO:0000256" key="5">
    <source>
        <dbReference type="RuleBase" id="RU362123"/>
    </source>
</evidence>
<dbReference type="GO" id="GO:0031992">
    <property type="term" value="F:energy transducer activity"/>
    <property type="evidence" value="ECO:0007669"/>
    <property type="project" value="InterPro"/>
</dbReference>
<name>A0A514BP73_9GAMM</name>
<dbReference type="EMBL" id="CP041242">
    <property type="protein sequence ID" value="QDH69187.1"/>
    <property type="molecule type" value="Genomic_DNA"/>
</dbReference>
<feature type="transmembrane region" description="Helical" evidence="5">
    <location>
        <begin position="93"/>
        <end position="114"/>
    </location>
</feature>
<dbReference type="Pfam" id="PF03544">
    <property type="entry name" value="TonB_C"/>
    <property type="match status" value="1"/>
</dbReference>
<dbReference type="SUPFAM" id="SSF74653">
    <property type="entry name" value="TolA/TonB C-terminal domain"/>
    <property type="match status" value="1"/>
</dbReference>
<keyword evidence="5" id="KW-1003">Cell membrane</keyword>
<dbReference type="KEGG" id="lyj:FKV23_03065"/>
<keyword evidence="5" id="KW-0653">Protein transport</keyword>
<dbReference type="InterPro" id="IPR008756">
    <property type="entry name" value="Peptidase_M56"/>
</dbReference>
<dbReference type="GO" id="GO:0015031">
    <property type="term" value="P:protein transport"/>
    <property type="evidence" value="ECO:0007669"/>
    <property type="project" value="UniProtKB-UniRule"/>
</dbReference>
<evidence type="ECO:0000256" key="2">
    <source>
        <dbReference type="ARBA" id="ARBA00022692"/>
    </source>
</evidence>
<accession>A0A514BP73</accession>
<dbReference type="GO" id="GO:0055085">
    <property type="term" value="P:transmembrane transport"/>
    <property type="evidence" value="ECO:0007669"/>
    <property type="project" value="InterPro"/>
</dbReference>
<feature type="region of interest" description="Disordered" evidence="6">
    <location>
        <begin position="423"/>
        <end position="442"/>
    </location>
</feature>
<keyword evidence="5" id="KW-0997">Cell inner membrane</keyword>
<keyword evidence="4 5" id="KW-0472">Membrane</keyword>
<evidence type="ECO:0000256" key="3">
    <source>
        <dbReference type="ARBA" id="ARBA00022989"/>
    </source>
</evidence>
<gene>
    <name evidence="8" type="ORF">FKV23_03065</name>
</gene>
<keyword evidence="9" id="KW-1185">Reference proteome</keyword>
<dbReference type="GO" id="GO:0005886">
    <property type="term" value="C:plasma membrane"/>
    <property type="evidence" value="ECO:0007669"/>
    <property type="project" value="UniProtKB-SubCell"/>
</dbReference>
<evidence type="ECO:0000313" key="8">
    <source>
        <dbReference type="EMBL" id="QDH69187.1"/>
    </source>
</evidence>
<dbReference type="CDD" id="cd07341">
    <property type="entry name" value="M56_BlaR1_MecR1_like"/>
    <property type="match status" value="1"/>
</dbReference>
<keyword evidence="5" id="KW-0735">Signal-anchor</keyword>
<comment type="function">
    <text evidence="5">Interacts with outer membrane receptor proteins that carry out high-affinity binding and energy dependent uptake into the periplasmic space of specific substrates. It could act to transduce energy from the cytoplasmic membrane to specific energy-requiring processes in the outer membrane, resulting in the release into the periplasm of ligands bound by these outer membrane proteins.</text>
</comment>
<dbReference type="Pfam" id="PF05569">
    <property type="entry name" value="Peptidase_M56"/>
    <property type="match status" value="1"/>
</dbReference>
<feature type="transmembrane region" description="Helical" evidence="5">
    <location>
        <begin position="38"/>
        <end position="62"/>
    </location>
</feature>
<keyword evidence="5" id="KW-0813">Transport</keyword>
<dbReference type="PANTHER" id="PTHR34978:SF3">
    <property type="entry name" value="SLR0241 PROTEIN"/>
    <property type="match status" value="1"/>
</dbReference>
<comment type="similarity">
    <text evidence="5">Belongs to the TonB family.</text>
</comment>
<dbReference type="NCBIfam" id="TIGR01352">
    <property type="entry name" value="tonB_Cterm"/>
    <property type="match status" value="1"/>
</dbReference>
<dbReference type="InterPro" id="IPR052173">
    <property type="entry name" value="Beta-lactam_resp_regulator"/>
</dbReference>
<feature type="transmembrane region" description="Helical" evidence="5">
    <location>
        <begin position="12"/>
        <end position="31"/>
    </location>
</feature>